<dbReference type="PANTHER" id="PTHR22855">
    <property type="entry name" value="ACETYL, PROPIONYL, PYRUVATE, AND GLUTACONYL CARBOXYLASE-RELATED"/>
    <property type="match status" value="1"/>
</dbReference>
<name>A0A8B8FUL7_9HEMI</name>
<dbReference type="GO" id="GO:0006552">
    <property type="term" value="P:L-leucine catabolic process"/>
    <property type="evidence" value="ECO:0007669"/>
    <property type="project" value="UniProtKB-UniPathway"/>
</dbReference>
<evidence type="ECO:0000256" key="1">
    <source>
        <dbReference type="ARBA" id="ARBA00006102"/>
    </source>
</evidence>
<dbReference type="Pfam" id="PF01039">
    <property type="entry name" value="Carboxyl_trans"/>
    <property type="match status" value="1"/>
</dbReference>
<comment type="similarity">
    <text evidence="1">Belongs to the AccD/PCCB family.</text>
</comment>
<dbReference type="AlphaFoldDB" id="A0A8B8FUL7"/>
<accession>A0A8B8FUL7</accession>
<evidence type="ECO:0000256" key="3">
    <source>
        <dbReference type="ARBA" id="ARBA00026116"/>
    </source>
</evidence>
<dbReference type="InterPro" id="IPR034733">
    <property type="entry name" value="AcCoA_carboxyl_beta"/>
</dbReference>
<evidence type="ECO:0000313" key="10">
    <source>
        <dbReference type="RefSeq" id="XP_025414183.1"/>
    </source>
</evidence>
<sequence>MSSKNITQVAVMMESCTAGAAYLPTMADENVIVRNIGTIFLAGLPLIKAAAGEVMSAEDLCGAKLYCS</sequence>
<gene>
    <name evidence="10" type="primary">LOC112686193</name>
</gene>
<evidence type="ECO:0000256" key="4">
    <source>
        <dbReference type="ARBA" id="ARBA00031109"/>
    </source>
</evidence>
<comment type="pathway">
    <text evidence="2">Amino-acid degradation; L-leucine degradation; (S)-3-hydroxy-3-methylglutaryl-CoA from 3-isovaleryl-CoA: step 2/3.</text>
</comment>
<evidence type="ECO:0000256" key="5">
    <source>
        <dbReference type="ARBA" id="ARBA00031237"/>
    </source>
</evidence>
<dbReference type="InterPro" id="IPR029045">
    <property type="entry name" value="ClpP/crotonase-like_dom_sf"/>
</dbReference>
<dbReference type="Gene3D" id="3.90.226.10">
    <property type="entry name" value="2-enoyl-CoA Hydratase, Chain A, domain 1"/>
    <property type="match status" value="1"/>
</dbReference>
<organism evidence="9 10">
    <name type="scientific">Sipha flava</name>
    <name type="common">yellow sugarcane aphid</name>
    <dbReference type="NCBI Taxonomy" id="143950"/>
    <lineage>
        <taxon>Eukaryota</taxon>
        <taxon>Metazoa</taxon>
        <taxon>Ecdysozoa</taxon>
        <taxon>Arthropoda</taxon>
        <taxon>Hexapoda</taxon>
        <taxon>Insecta</taxon>
        <taxon>Pterygota</taxon>
        <taxon>Neoptera</taxon>
        <taxon>Paraneoptera</taxon>
        <taxon>Hemiptera</taxon>
        <taxon>Sternorrhyncha</taxon>
        <taxon>Aphidomorpha</taxon>
        <taxon>Aphidoidea</taxon>
        <taxon>Aphididae</taxon>
        <taxon>Sipha</taxon>
    </lineage>
</organism>
<evidence type="ECO:0000256" key="7">
    <source>
        <dbReference type="ARBA" id="ARBA00052347"/>
    </source>
</evidence>
<keyword evidence="9" id="KW-1185">Reference proteome</keyword>
<evidence type="ECO:0000256" key="2">
    <source>
        <dbReference type="ARBA" id="ARBA00025711"/>
    </source>
</evidence>
<evidence type="ECO:0000259" key="8">
    <source>
        <dbReference type="PROSITE" id="PS50980"/>
    </source>
</evidence>
<dbReference type="GO" id="GO:0005739">
    <property type="term" value="C:mitochondrion"/>
    <property type="evidence" value="ECO:0007669"/>
    <property type="project" value="TreeGrafter"/>
</dbReference>
<dbReference type="UniPathway" id="UPA00363">
    <property type="reaction ID" value="UER00861"/>
</dbReference>
<dbReference type="SUPFAM" id="SSF52096">
    <property type="entry name" value="ClpP/crotonase"/>
    <property type="match status" value="1"/>
</dbReference>
<dbReference type="EC" id="6.4.1.4" evidence="3"/>
<dbReference type="PROSITE" id="PS50980">
    <property type="entry name" value="COA_CT_NTER"/>
    <property type="match status" value="1"/>
</dbReference>
<evidence type="ECO:0000256" key="6">
    <source>
        <dbReference type="ARBA" id="ARBA00031404"/>
    </source>
</evidence>
<dbReference type="GO" id="GO:0004485">
    <property type="term" value="F:methylcrotonoyl-CoA carboxylase activity"/>
    <property type="evidence" value="ECO:0007669"/>
    <property type="project" value="UniProtKB-EC"/>
</dbReference>
<feature type="domain" description="CoA carboxyltransferase N-terminal" evidence="8">
    <location>
        <begin position="1"/>
        <end position="68"/>
    </location>
</feature>
<proteinExistence type="inferred from homology"/>
<dbReference type="GeneID" id="112686193"/>
<dbReference type="InterPro" id="IPR011762">
    <property type="entry name" value="COA_CT_N"/>
</dbReference>
<reference evidence="10" key="1">
    <citation type="submission" date="2025-08" db="UniProtKB">
        <authorList>
            <consortium name="RefSeq"/>
        </authorList>
    </citation>
    <scope>IDENTIFICATION</scope>
    <source>
        <tissue evidence="10">Whole body</tissue>
    </source>
</reference>
<comment type="catalytic activity">
    <reaction evidence="7">
        <text>3-methylbut-2-enoyl-CoA + hydrogencarbonate + ATP = 3-methyl-(2E)-glutaconyl-CoA + ADP + phosphate + H(+)</text>
        <dbReference type="Rhea" id="RHEA:13589"/>
        <dbReference type="ChEBI" id="CHEBI:15378"/>
        <dbReference type="ChEBI" id="CHEBI:17544"/>
        <dbReference type="ChEBI" id="CHEBI:30616"/>
        <dbReference type="ChEBI" id="CHEBI:43474"/>
        <dbReference type="ChEBI" id="CHEBI:57344"/>
        <dbReference type="ChEBI" id="CHEBI:57346"/>
        <dbReference type="ChEBI" id="CHEBI:456216"/>
        <dbReference type="EC" id="6.4.1.4"/>
    </reaction>
</comment>
<dbReference type="Proteomes" id="UP000694846">
    <property type="component" value="Unplaced"/>
</dbReference>
<dbReference type="GO" id="GO:1905202">
    <property type="term" value="C:methylcrotonoyl-CoA carboxylase complex"/>
    <property type="evidence" value="ECO:0007669"/>
    <property type="project" value="TreeGrafter"/>
</dbReference>
<evidence type="ECO:0000313" key="9">
    <source>
        <dbReference type="Proteomes" id="UP000694846"/>
    </source>
</evidence>
<dbReference type="OrthoDB" id="439921at2759"/>
<dbReference type="RefSeq" id="XP_025414183.1">
    <property type="nucleotide sequence ID" value="XM_025558398.1"/>
</dbReference>
<protein>
    <recommendedName>
        <fullName evidence="3">methylcrotonoyl-CoA carboxylase</fullName>
        <ecNumber evidence="3">6.4.1.4</ecNumber>
    </recommendedName>
    <alternativeName>
        <fullName evidence="6">3-methylcrotonyl-CoA carboxylase 2</fullName>
    </alternativeName>
    <alternativeName>
        <fullName evidence="4">3-methylcrotonyl-CoA carboxylase non-biotin-containing subunit</fullName>
    </alternativeName>
    <alternativeName>
        <fullName evidence="5">3-methylcrotonyl-CoA:carbon dioxide ligase subunit beta</fullName>
    </alternativeName>
</protein>
<dbReference type="PANTHER" id="PTHR22855:SF13">
    <property type="entry name" value="METHYLCROTONOYL-COA CARBOXYLASE BETA CHAIN, MITOCHONDRIAL"/>
    <property type="match status" value="1"/>
</dbReference>
<dbReference type="InterPro" id="IPR045190">
    <property type="entry name" value="MCCB/AccD1-like"/>
</dbReference>